<evidence type="ECO:0000256" key="4">
    <source>
        <dbReference type="SAM" id="MobiDB-lite"/>
    </source>
</evidence>
<feature type="non-terminal residue" evidence="7">
    <location>
        <position position="164"/>
    </location>
</feature>
<sequence length="164" mass="16485">MSTPSAPHGDLTDMKAILAKVAAGNALNEQEASLAFDIIMSGNATPSQMGGFLMALRVRGETVDEITGAARVMRAKAIPVEAPDGTIDTCGTGGDGSGTYNISTAAAVVIAARGAPVAKPGHRAMSSKAGAADVPGARGVKLDRDMGAVRKAQRSARIGSRVGP</sequence>
<proteinExistence type="predicted"/>
<evidence type="ECO:0000259" key="5">
    <source>
        <dbReference type="Pfam" id="PF00591"/>
    </source>
</evidence>
<dbReference type="Gene3D" id="1.20.970.10">
    <property type="entry name" value="Transferase, Pyrimidine Nucleoside Phosphorylase, Chain C"/>
    <property type="match status" value="1"/>
</dbReference>
<dbReference type="Pfam" id="PF02885">
    <property type="entry name" value="Glycos_trans_3N"/>
    <property type="match status" value="1"/>
</dbReference>
<dbReference type="PANTHER" id="PTHR43285:SF2">
    <property type="entry name" value="ANTHRANILATE PHOSPHORIBOSYLTRANSFERASE"/>
    <property type="match status" value="1"/>
</dbReference>
<comment type="caution">
    <text evidence="7">The sequence shown here is derived from an EMBL/GenBank/DDBJ whole genome shotgun (WGS) entry which is preliminary data.</text>
</comment>
<dbReference type="PANTHER" id="PTHR43285">
    <property type="entry name" value="ANTHRANILATE PHOSPHORIBOSYLTRANSFERASE"/>
    <property type="match status" value="1"/>
</dbReference>
<evidence type="ECO:0000256" key="2">
    <source>
        <dbReference type="ARBA" id="ARBA00022679"/>
    </source>
</evidence>
<keyword evidence="3" id="KW-0822">Tryptophan biosynthesis</keyword>
<reference evidence="7 8" key="1">
    <citation type="submission" date="2019-10" db="EMBL/GenBank/DDBJ databases">
        <title>Genome sequence of Azospirillum formosense CC-Nfb-7.</title>
        <authorList>
            <person name="Ambrosini A."/>
            <person name="Sant'Anna F.H."/>
            <person name="Cassan F.D."/>
            <person name="Souza E.M."/>
            <person name="Passaglia L.M.P."/>
        </authorList>
    </citation>
    <scope>NUCLEOTIDE SEQUENCE [LARGE SCALE GENOMIC DNA]</scope>
    <source>
        <strain evidence="7 8">CC-NFb-7</strain>
    </source>
</reference>
<dbReference type="InterPro" id="IPR036320">
    <property type="entry name" value="Glycosyl_Trfase_fam3_N_dom_sf"/>
</dbReference>
<evidence type="ECO:0000256" key="1">
    <source>
        <dbReference type="ARBA" id="ARBA00022676"/>
    </source>
</evidence>
<gene>
    <name evidence="7" type="ORF">GBZ26_29230</name>
</gene>
<evidence type="ECO:0000313" key="7">
    <source>
        <dbReference type="EMBL" id="NUB23200.1"/>
    </source>
</evidence>
<dbReference type="SUPFAM" id="SSF47648">
    <property type="entry name" value="Nucleoside phosphorylase/phosphoribosyltransferase N-terminal domain"/>
    <property type="match status" value="1"/>
</dbReference>
<evidence type="ECO:0000256" key="3">
    <source>
        <dbReference type="ARBA" id="ARBA00022822"/>
    </source>
</evidence>
<name>A0ABX2L4E6_9PROT</name>
<keyword evidence="2" id="KW-0808">Transferase</keyword>
<evidence type="ECO:0000259" key="6">
    <source>
        <dbReference type="Pfam" id="PF02885"/>
    </source>
</evidence>
<accession>A0ABX2L4E6</accession>
<dbReference type="InterPro" id="IPR000312">
    <property type="entry name" value="Glycosyl_Trfase_fam3"/>
</dbReference>
<feature type="region of interest" description="Disordered" evidence="4">
    <location>
        <begin position="145"/>
        <end position="164"/>
    </location>
</feature>
<keyword evidence="8" id="KW-1185">Reference proteome</keyword>
<dbReference type="InterPro" id="IPR035902">
    <property type="entry name" value="Nuc_phospho_transferase"/>
</dbReference>
<dbReference type="InterPro" id="IPR017459">
    <property type="entry name" value="Glycosyl_Trfase_fam3_N_dom"/>
</dbReference>
<dbReference type="EMBL" id="WHOR01000478">
    <property type="protein sequence ID" value="NUB23200.1"/>
    <property type="molecule type" value="Genomic_DNA"/>
</dbReference>
<feature type="domain" description="Glycosyl transferase family 3 N-terminal" evidence="6">
    <location>
        <begin position="15"/>
        <end position="77"/>
    </location>
</feature>
<evidence type="ECO:0000313" key="8">
    <source>
        <dbReference type="Proteomes" id="UP000639419"/>
    </source>
</evidence>
<keyword evidence="3" id="KW-0028">Amino-acid biosynthesis</keyword>
<feature type="domain" description="Glycosyl transferase family 3" evidence="5">
    <location>
        <begin position="86"/>
        <end position="152"/>
    </location>
</feature>
<dbReference type="Gene3D" id="3.40.1030.10">
    <property type="entry name" value="Nucleoside phosphorylase/phosphoribosyltransferase catalytic domain"/>
    <property type="match status" value="1"/>
</dbReference>
<keyword evidence="3" id="KW-0057">Aromatic amino acid biosynthesis</keyword>
<organism evidence="7 8">
    <name type="scientific">Azospirillum formosense</name>
    <dbReference type="NCBI Taxonomy" id="861533"/>
    <lineage>
        <taxon>Bacteria</taxon>
        <taxon>Pseudomonadati</taxon>
        <taxon>Pseudomonadota</taxon>
        <taxon>Alphaproteobacteria</taxon>
        <taxon>Rhodospirillales</taxon>
        <taxon>Azospirillaceae</taxon>
        <taxon>Azospirillum</taxon>
    </lineage>
</organism>
<keyword evidence="1 7" id="KW-0328">Glycosyltransferase</keyword>
<dbReference type="InterPro" id="IPR005940">
    <property type="entry name" value="Anthranilate_Pribosyl_Tfrase"/>
</dbReference>
<dbReference type="GO" id="GO:0016757">
    <property type="term" value="F:glycosyltransferase activity"/>
    <property type="evidence" value="ECO:0007669"/>
    <property type="project" value="UniProtKB-KW"/>
</dbReference>
<protein>
    <submittedName>
        <fullName evidence="7">Anthranilate phosphoribosyltransferase</fullName>
    </submittedName>
</protein>
<dbReference type="SUPFAM" id="SSF52418">
    <property type="entry name" value="Nucleoside phosphorylase/phosphoribosyltransferase catalytic domain"/>
    <property type="match status" value="1"/>
</dbReference>
<dbReference type="Proteomes" id="UP000639419">
    <property type="component" value="Unassembled WGS sequence"/>
</dbReference>
<dbReference type="Pfam" id="PF00591">
    <property type="entry name" value="Glycos_transf_3"/>
    <property type="match status" value="1"/>
</dbReference>